<dbReference type="InterPro" id="IPR047089">
    <property type="entry name" value="Asp-tRNA-ligase_1_N"/>
</dbReference>
<protein>
    <recommendedName>
        <fullName evidence="7">Aspartate--tRNA(Asp/Asn) ligase</fullName>
        <ecNumber evidence="7">6.1.1.23</ecNumber>
    </recommendedName>
    <alternativeName>
        <fullName evidence="7">Aspartyl-tRNA synthetase</fullName>
        <shortName evidence="7">AspRS</shortName>
    </alternativeName>
    <alternativeName>
        <fullName evidence="7">Non-discriminating aspartyl-tRNA synthetase</fullName>
        <shortName evidence="7">ND-AspRS</shortName>
    </alternativeName>
</protein>
<evidence type="ECO:0000256" key="5">
    <source>
        <dbReference type="ARBA" id="ARBA00022917"/>
    </source>
</evidence>
<dbReference type="InterPro" id="IPR004365">
    <property type="entry name" value="NA-bd_OB_tRNA"/>
</dbReference>
<gene>
    <name evidence="7" type="primary">aspS</name>
    <name evidence="9" type="ORF">A2945_01150</name>
</gene>
<feature type="binding site" evidence="7">
    <location>
        <position position="214"/>
    </location>
    <ligand>
        <name>L-aspartate</name>
        <dbReference type="ChEBI" id="CHEBI:29991"/>
    </ligand>
</feature>
<evidence type="ECO:0000256" key="6">
    <source>
        <dbReference type="ARBA" id="ARBA00023146"/>
    </source>
</evidence>
<feature type="binding site" evidence="7">
    <location>
        <position position="378"/>
    </location>
    <ligand>
        <name>ATP</name>
        <dbReference type="ChEBI" id="CHEBI:30616"/>
    </ligand>
</feature>
<dbReference type="Pfam" id="PF00152">
    <property type="entry name" value="tRNA-synt_2"/>
    <property type="match status" value="1"/>
</dbReference>
<comment type="similarity">
    <text evidence="1 7">Belongs to the class-II aminoacyl-tRNA synthetase family. Type 1 subfamily.</text>
</comment>
<feature type="binding site" evidence="7">
    <location>
        <begin position="214"/>
        <end position="216"/>
    </location>
    <ligand>
        <name>ATP</name>
        <dbReference type="ChEBI" id="CHEBI:30616"/>
    </ligand>
</feature>
<proteinExistence type="inferred from homology"/>
<comment type="subunit">
    <text evidence="7">Homodimer.</text>
</comment>
<dbReference type="PROSITE" id="PS50862">
    <property type="entry name" value="AA_TRNA_LIGASE_II"/>
    <property type="match status" value="1"/>
</dbReference>
<organism evidence="9 10">
    <name type="scientific">Candidatus Liptonbacteria bacterium RIFCSPLOWO2_01_FULL_52_25</name>
    <dbReference type="NCBI Taxonomy" id="1798650"/>
    <lineage>
        <taxon>Bacteria</taxon>
        <taxon>Candidatus Liptoniibacteriota</taxon>
    </lineage>
</organism>
<name>A0A1G2CDZ1_9BACT</name>
<feature type="binding site" evidence="7">
    <location>
        <position position="223"/>
    </location>
    <ligand>
        <name>ATP</name>
        <dbReference type="ChEBI" id="CHEBI:30616"/>
    </ligand>
</feature>
<evidence type="ECO:0000259" key="8">
    <source>
        <dbReference type="PROSITE" id="PS50862"/>
    </source>
</evidence>
<keyword evidence="7" id="KW-0963">Cytoplasm</keyword>
<dbReference type="HAMAP" id="MF_00044">
    <property type="entry name" value="Asp_tRNA_synth_type1"/>
    <property type="match status" value="1"/>
</dbReference>
<feature type="binding site" evidence="7">
    <location>
        <position position="385"/>
    </location>
    <ligand>
        <name>L-aspartate</name>
        <dbReference type="ChEBI" id="CHEBI:29991"/>
    </ligand>
</feature>
<keyword evidence="2 7" id="KW-0436">Ligase</keyword>
<feature type="binding site" evidence="7">
    <location>
        <position position="168"/>
    </location>
    <ligand>
        <name>L-aspartate</name>
        <dbReference type="ChEBI" id="CHEBI:29991"/>
    </ligand>
</feature>
<sequence>MRTWIADIVKEHGNEVELAGWVHARRDHGKLVFIDLRDRSGITQVVFGPDIKNASELRLEYVVKIKGHVKKRPPAMVNEKIPTGHYEIGVTALEIVSTCEATPLSVDTNGLEINEEARLKYRYLDLRRERLAKNLIARHRTTKFIREFLSERGFLEIETPILSKSTPEGARDYLVPSRLSQGKFYALPQSPQQYKQLLMVAGVEKYFQIARCFRDEDTRGDRQPEFTQLDMEMSFVEREDVMRVNEDLLLALIKHVYPDKVIKEVPFPRLSYKKVMEQYGTDRPDLRTEEEKKNPNLLAFCWVVDFPFFERSRGAVDPVRGPRGAAAVARGDLPLTGWTFTHNPFSAPKPEHMDDLLAQKNISEILTTQYDVVMNGLEIGGGSIRNHRPEALSAVFKVMGFSDERIKANFGHMLEAFSYGAPPHGGIAWGLDRLISVLQNEPNIREVIAFPKTGEGFDPMMGSPSKVDKKQLEELGLEIKKKK</sequence>
<keyword evidence="5 7" id="KW-0648">Protein biosynthesis</keyword>
<evidence type="ECO:0000313" key="9">
    <source>
        <dbReference type="EMBL" id="OGY99446.1"/>
    </source>
</evidence>
<dbReference type="Proteomes" id="UP000178880">
    <property type="component" value="Unassembled WGS sequence"/>
</dbReference>
<accession>A0A1G2CDZ1</accession>
<comment type="subcellular location">
    <subcellularLocation>
        <location evidence="7">Cytoplasm</location>
    </subcellularLocation>
</comment>
<dbReference type="InterPro" id="IPR047090">
    <property type="entry name" value="AspRS_core"/>
</dbReference>
<keyword evidence="6 7" id="KW-0030">Aminoacyl-tRNA synthetase</keyword>
<dbReference type="InterPro" id="IPR004524">
    <property type="entry name" value="Asp-tRNA-ligase_1"/>
</dbReference>
<dbReference type="EC" id="6.1.1.23" evidence="7"/>
<dbReference type="PANTHER" id="PTHR22594:SF5">
    <property type="entry name" value="ASPARTATE--TRNA LIGASE, MITOCHONDRIAL"/>
    <property type="match status" value="1"/>
</dbReference>
<dbReference type="AlphaFoldDB" id="A0A1G2CDZ1"/>
<dbReference type="InterPro" id="IPR004115">
    <property type="entry name" value="GAD-like_sf"/>
</dbReference>
<evidence type="ECO:0000256" key="3">
    <source>
        <dbReference type="ARBA" id="ARBA00022741"/>
    </source>
</evidence>
<dbReference type="InterPro" id="IPR045864">
    <property type="entry name" value="aa-tRNA-synth_II/BPL/LPL"/>
</dbReference>
<evidence type="ECO:0000256" key="7">
    <source>
        <dbReference type="HAMAP-Rule" id="MF_00044"/>
    </source>
</evidence>
<comment type="catalytic activity">
    <reaction evidence="7">
        <text>tRNA(Asx) + L-aspartate + ATP = L-aspartyl-tRNA(Asx) + AMP + diphosphate</text>
        <dbReference type="Rhea" id="RHEA:18349"/>
        <dbReference type="Rhea" id="RHEA-COMP:9710"/>
        <dbReference type="Rhea" id="RHEA-COMP:9711"/>
        <dbReference type="ChEBI" id="CHEBI:29991"/>
        <dbReference type="ChEBI" id="CHEBI:30616"/>
        <dbReference type="ChEBI" id="CHEBI:33019"/>
        <dbReference type="ChEBI" id="CHEBI:78442"/>
        <dbReference type="ChEBI" id="CHEBI:78516"/>
        <dbReference type="ChEBI" id="CHEBI:456215"/>
        <dbReference type="EC" id="6.1.1.23"/>
    </reaction>
</comment>
<dbReference type="GO" id="GO:0005737">
    <property type="term" value="C:cytoplasm"/>
    <property type="evidence" value="ECO:0007669"/>
    <property type="project" value="UniProtKB-SubCell"/>
</dbReference>
<feature type="site" description="Important for tRNA non-discrimination" evidence="7">
    <location>
        <position position="28"/>
    </location>
</feature>
<feature type="region of interest" description="Aspartate" evidence="7">
    <location>
        <begin position="192"/>
        <end position="195"/>
    </location>
</feature>
<dbReference type="InterPro" id="IPR012340">
    <property type="entry name" value="NA-bd_OB-fold"/>
</dbReference>
<dbReference type="CDD" id="cd00777">
    <property type="entry name" value="AspRS_core"/>
    <property type="match status" value="1"/>
</dbReference>
<dbReference type="NCBIfam" id="TIGR00459">
    <property type="entry name" value="aspS_bact"/>
    <property type="match status" value="1"/>
</dbReference>
<evidence type="ECO:0000256" key="2">
    <source>
        <dbReference type="ARBA" id="ARBA00022598"/>
    </source>
</evidence>
<dbReference type="SUPFAM" id="SSF55681">
    <property type="entry name" value="Class II aaRS and biotin synthetases"/>
    <property type="match status" value="1"/>
</dbReference>
<dbReference type="PRINTS" id="PR01042">
    <property type="entry name" value="TRNASYNTHASP"/>
</dbReference>
<evidence type="ECO:0000313" key="10">
    <source>
        <dbReference type="Proteomes" id="UP000178880"/>
    </source>
</evidence>
<dbReference type="GO" id="GO:0006422">
    <property type="term" value="P:aspartyl-tRNA aminoacylation"/>
    <property type="evidence" value="ECO:0007669"/>
    <property type="project" value="UniProtKB-UniRule"/>
</dbReference>
<dbReference type="InterPro" id="IPR002312">
    <property type="entry name" value="Asp/Asn-tRNA-synth_IIb"/>
</dbReference>
<evidence type="ECO:0000256" key="1">
    <source>
        <dbReference type="ARBA" id="ARBA00006303"/>
    </source>
</evidence>
<dbReference type="InterPro" id="IPR006195">
    <property type="entry name" value="aa-tRNA-synth_II"/>
</dbReference>
<dbReference type="EMBL" id="MHLA01000015">
    <property type="protein sequence ID" value="OGY99446.1"/>
    <property type="molecule type" value="Genomic_DNA"/>
</dbReference>
<dbReference type="GO" id="GO:0005524">
    <property type="term" value="F:ATP binding"/>
    <property type="evidence" value="ECO:0007669"/>
    <property type="project" value="UniProtKB-UniRule"/>
</dbReference>
<dbReference type="SUPFAM" id="SSF50249">
    <property type="entry name" value="Nucleic acid-binding proteins"/>
    <property type="match status" value="1"/>
</dbReference>
<dbReference type="PANTHER" id="PTHR22594">
    <property type="entry name" value="ASPARTYL/LYSYL-TRNA SYNTHETASE"/>
    <property type="match status" value="1"/>
</dbReference>
<dbReference type="GO" id="GO:0004815">
    <property type="term" value="F:aspartate-tRNA ligase activity"/>
    <property type="evidence" value="ECO:0007669"/>
    <property type="project" value="UniProtKB-UniRule"/>
</dbReference>
<feature type="binding site" evidence="7">
    <location>
        <position position="342"/>
    </location>
    <ligand>
        <name>L-aspartate</name>
        <dbReference type="ChEBI" id="CHEBI:29991"/>
    </ligand>
</feature>
<comment type="caution">
    <text evidence="9">The sequence shown here is derived from an EMBL/GenBank/DDBJ whole genome shotgun (WGS) entry which is preliminary data.</text>
</comment>
<dbReference type="GO" id="GO:0050560">
    <property type="term" value="F:aspartate-tRNA(Asn) ligase activity"/>
    <property type="evidence" value="ECO:0007669"/>
    <property type="project" value="UniProtKB-EC"/>
</dbReference>
<reference evidence="9 10" key="1">
    <citation type="journal article" date="2016" name="Nat. Commun.">
        <title>Thousands of microbial genomes shed light on interconnected biogeochemical processes in an aquifer system.</title>
        <authorList>
            <person name="Anantharaman K."/>
            <person name="Brown C.T."/>
            <person name="Hug L.A."/>
            <person name="Sharon I."/>
            <person name="Castelle C.J."/>
            <person name="Probst A.J."/>
            <person name="Thomas B.C."/>
            <person name="Singh A."/>
            <person name="Wilkins M.J."/>
            <person name="Karaoz U."/>
            <person name="Brodie E.L."/>
            <person name="Williams K.H."/>
            <person name="Hubbard S.S."/>
            <person name="Banfield J.F."/>
        </authorList>
    </citation>
    <scope>NUCLEOTIDE SEQUENCE [LARGE SCALE GENOMIC DNA]</scope>
</reference>
<feature type="domain" description="Aminoacyl-transfer RNA synthetases class-II family profile" evidence="8">
    <location>
        <begin position="143"/>
        <end position="451"/>
    </location>
</feature>
<dbReference type="STRING" id="1798650.A2945_01150"/>
<comment type="function">
    <text evidence="7">Aspartyl-tRNA synthetase with relaxed tRNA specificity since it is able to aspartylate not only its cognate tRNA(Asp) but also tRNA(Asn). Reaction proceeds in two steps: L-aspartate is first activated by ATP to form Asp-AMP and then transferred to the acceptor end of tRNA(Asp/Asn).</text>
</comment>
<comment type="caution">
    <text evidence="7">Lacks conserved residue(s) required for the propagation of feature annotation.</text>
</comment>
<dbReference type="Gene3D" id="2.40.50.140">
    <property type="entry name" value="Nucleic acid-binding proteins"/>
    <property type="match status" value="1"/>
</dbReference>
<evidence type="ECO:0000256" key="4">
    <source>
        <dbReference type="ARBA" id="ARBA00022840"/>
    </source>
</evidence>
<keyword evidence="3 7" id="KW-0547">Nucleotide-binding</keyword>
<dbReference type="CDD" id="cd04317">
    <property type="entry name" value="EcAspRS_like_N"/>
    <property type="match status" value="1"/>
</dbReference>
<keyword evidence="4 7" id="KW-0067">ATP-binding</keyword>
<dbReference type="GO" id="GO:0003676">
    <property type="term" value="F:nucleic acid binding"/>
    <property type="evidence" value="ECO:0007669"/>
    <property type="project" value="InterPro"/>
</dbReference>
<dbReference type="Gene3D" id="3.30.1360.30">
    <property type="entry name" value="GAD-like domain"/>
    <property type="match status" value="1"/>
</dbReference>
<dbReference type="Gene3D" id="3.30.930.10">
    <property type="entry name" value="Bira Bifunctional Protein, Domain 2"/>
    <property type="match status" value="2"/>
</dbReference>
<dbReference type="InterPro" id="IPR004364">
    <property type="entry name" value="Aa-tRNA-synt_II"/>
</dbReference>
<feature type="binding site" evidence="7">
    <location>
        <begin position="430"/>
        <end position="433"/>
    </location>
    <ligand>
        <name>ATP</name>
        <dbReference type="ChEBI" id="CHEBI:30616"/>
    </ligand>
</feature>
<dbReference type="Pfam" id="PF01336">
    <property type="entry name" value="tRNA_anti-codon"/>
    <property type="match status" value="1"/>
</dbReference>